<gene>
    <name evidence="2" type="ORF">BRW62_08410</name>
</gene>
<reference evidence="2 3" key="1">
    <citation type="submission" date="2016-11" db="EMBL/GenBank/DDBJ databases">
        <title>Complete genome sequence of thermophilic cyanobacteria strain Synechococcus sp. PCC6715.</title>
        <authorList>
            <person name="Tang J."/>
            <person name="Daroch M."/>
            <person name="Liang Y."/>
            <person name="Jiang D."/>
            <person name="Shah M."/>
        </authorList>
    </citation>
    <scope>NUCLEOTIDE SEQUENCE [LARGE SCALE GENOMIC DNA]</scope>
    <source>
        <strain evidence="2 3">PCC 6715</strain>
    </source>
</reference>
<dbReference type="OrthoDB" id="453197at2"/>
<dbReference type="KEGG" id="slw:BRW62_08410"/>
<dbReference type="RefSeq" id="WP_099799106.1">
    <property type="nucleotide sequence ID" value="NZ_CP018092.1"/>
</dbReference>
<keyword evidence="3" id="KW-1185">Reference proteome</keyword>
<organism evidence="2 3">
    <name type="scientific">Parathermosynechococcus lividus PCC 6715</name>
    <dbReference type="NCBI Taxonomy" id="1917166"/>
    <lineage>
        <taxon>Bacteria</taxon>
        <taxon>Bacillati</taxon>
        <taxon>Cyanobacteriota</taxon>
        <taxon>Cyanophyceae</taxon>
        <taxon>Acaryochloridales</taxon>
        <taxon>Thermosynechococcaceae</taxon>
        <taxon>Parathermosynechococcus</taxon>
    </lineage>
</organism>
<sequence>MATGIRTKTLILLATAAILGGSLFLFEQQLPAPNAPSQQTKARLFSFQEADVTALKIVAPQYTLNLKKQKTGTWVIQREQEVPAEEGTVVFLLNLLTTGERDRSLDVPTNRAADYGLLPPMATLEMTLKDGTQHRLLLGNPTFDGRQLYAEIDPQPQPRDTMTVTLVPLDLKNAIERPLIEWERQPAPRSPEPSN</sequence>
<dbReference type="Pfam" id="PF14238">
    <property type="entry name" value="DUF4340"/>
    <property type="match status" value="1"/>
</dbReference>
<dbReference type="EMBL" id="CP018092">
    <property type="protein sequence ID" value="ATS18766.1"/>
    <property type="molecule type" value="Genomic_DNA"/>
</dbReference>
<evidence type="ECO:0000313" key="3">
    <source>
        <dbReference type="Proteomes" id="UP000231057"/>
    </source>
</evidence>
<dbReference type="Proteomes" id="UP000231057">
    <property type="component" value="Chromosome"/>
</dbReference>
<dbReference type="InterPro" id="IPR025641">
    <property type="entry name" value="DUF4340"/>
</dbReference>
<feature type="domain" description="DUF4340" evidence="1">
    <location>
        <begin position="74"/>
        <end position="182"/>
    </location>
</feature>
<evidence type="ECO:0000259" key="1">
    <source>
        <dbReference type="Pfam" id="PF14238"/>
    </source>
</evidence>
<reference evidence="3" key="2">
    <citation type="journal article" date="2022" name="Front. Microbiol.">
        <title>Comparative Genomic Analysis Revealed Distinct Molecular Components and Organization of CO2-Concentrating Mechanism in Thermophilic Cyanobacteria.</title>
        <authorList>
            <person name="Tang J."/>
            <person name="Zhou H."/>
            <person name="Yao D."/>
            <person name="Riaz S."/>
            <person name="You D."/>
            <person name="Klepacz-Smolka A."/>
            <person name="Daroch M."/>
        </authorList>
    </citation>
    <scope>NUCLEOTIDE SEQUENCE [LARGE SCALE GENOMIC DNA]</scope>
    <source>
        <strain evidence="3">PCC 6715</strain>
    </source>
</reference>
<name>A0A2D2Q2Q3_PARLV</name>
<dbReference type="AlphaFoldDB" id="A0A2D2Q2Q3"/>
<evidence type="ECO:0000313" key="2">
    <source>
        <dbReference type="EMBL" id="ATS18766.1"/>
    </source>
</evidence>
<protein>
    <recommendedName>
        <fullName evidence="1">DUF4340 domain-containing protein</fullName>
    </recommendedName>
</protein>
<accession>A0A2D2Q2Q3</accession>
<proteinExistence type="predicted"/>